<gene>
    <name evidence="2" type="ORF">MCEL_30580</name>
</gene>
<dbReference type="InterPro" id="IPR008972">
    <property type="entry name" value="Cupredoxin"/>
</dbReference>
<dbReference type="Gene3D" id="2.60.40.420">
    <property type="entry name" value="Cupredoxins - blue copper proteins"/>
    <property type="match status" value="1"/>
</dbReference>
<dbReference type="KEGG" id="mcee:MCEL_30580"/>
<dbReference type="AlphaFoldDB" id="A0A1X0BU61"/>
<reference evidence="2 3" key="1">
    <citation type="journal article" date="2019" name="Emerg. Microbes Infect.">
        <title>Comprehensive subspecies identification of 175 nontuberculous mycobacteria species based on 7547 genomic profiles.</title>
        <authorList>
            <person name="Matsumoto Y."/>
            <person name="Kinjo T."/>
            <person name="Motooka D."/>
            <person name="Nabeya D."/>
            <person name="Jung N."/>
            <person name="Uechi K."/>
            <person name="Horii T."/>
            <person name="Iida T."/>
            <person name="Fujita J."/>
            <person name="Nakamura S."/>
        </authorList>
    </citation>
    <scope>NUCLEOTIDE SEQUENCE [LARGE SCALE GENOMIC DNA]</scope>
    <source>
        <strain evidence="2 3">JCM 18439</strain>
    </source>
</reference>
<name>A0A1X0BU61_MYCCF</name>
<evidence type="ECO:0000313" key="3">
    <source>
        <dbReference type="Proteomes" id="UP000466431"/>
    </source>
</evidence>
<dbReference type="RefSeq" id="WP_067224632.1">
    <property type="nucleotide sequence ID" value="NZ_AP022591.1"/>
</dbReference>
<keyword evidence="3" id="KW-1185">Reference proteome</keyword>
<proteinExistence type="predicted"/>
<organism evidence="2 3">
    <name type="scientific">Mycolicibacterium celeriflavum</name>
    <name type="common">Mycobacterium celeriflavum</name>
    <dbReference type="NCBI Taxonomy" id="1249101"/>
    <lineage>
        <taxon>Bacteria</taxon>
        <taxon>Bacillati</taxon>
        <taxon>Actinomycetota</taxon>
        <taxon>Actinomycetes</taxon>
        <taxon>Mycobacteriales</taxon>
        <taxon>Mycobacteriaceae</taxon>
        <taxon>Mycolicibacterium</taxon>
    </lineage>
</organism>
<dbReference type="PROSITE" id="PS51257">
    <property type="entry name" value="PROKAR_LIPOPROTEIN"/>
    <property type="match status" value="1"/>
</dbReference>
<accession>A0A1X0BU61</accession>
<feature type="compositionally biased region" description="Polar residues" evidence="1">
    <location>
        <begin position="27"/>
        <end position="44"/>
    </location>
</feature>
<evidence type="ECO:0000256" key="1">
    <source>
        <dbReference type="SAM" id="MobiDB-lite"/>
    </source>
</evidence>
<dbReference type="OrthoDB" id="3748691at2"/>
<evidence type="ECO:0000313" key="2">
    <source>
        <dbReference type="EMBL" id="BBY44763.1"/>
    </source>
</evidence>
<feature type="region of interest" description="Disordered" evidence="1">
    <location>
        <begin position="24"/>
        <end position="55"/>
    </location>
</feature>
<sequence>MIPTLSRRSAIGIVAAVALLTAGCGGSQSTDTEAGSPAQSTVSPSDMPDQQRPPDRLTIDITIEGGNVTPTNAQVQGKVNEPIVLRVNSDAADELHVHSVPEHTFKVAPKPGQQFQFTVDVPGNVDIELHELNRVVATVQVQQ</sequence>
<dbReference type="EMBL" id="AP022591">
    <property type="protein sequence ID" value="BBY44763.1"/>
    <property type="molecule type" value="Genomic_DNA"/>
</dbReference>
<protein>
    <submittedName>
        <fullName evidence="2">Uncharacterized protein</fullName>
    </submittedName>
</protein>
<dbReference type="SUPFAM" id="SSF49503">
    <property type="entry name" value="Cupredoxins"/>
    <property type="match status" value="1"/>
</dbReference>
<dbReference type="STRING" id="1249101.BST21_14370"/>
<dbReference type="Proteomes" id="UP000466431">
    <property type="component" value="Chromosome"/>
</dbReference>